<dbReference type="PROSITE" id="PS50109">
    <property type="entry name" value="HIS_KIN"/>
    <property type="match status" value="1"/>
</dbReference>
<dbReference type="InterPro" id="IPR003594">
    <property type="entry name" value="HATPase_dom"/>
</dbReference>
<evidence type="ECO:0000313" key="8">
    <source>
        <dbReference type="EMBL" id="PZQ12980.1"/>
    </source>
</evidence>
<evidence type="ECO:0000259" key="6">
    <source>
        <dbReference type="PROSITE" id="PS50109"/>
    </source>
</evidence>
<feature type="coiled-coil region" evidence="5">
    <location>
        <begin position="29"/>
        <end position="67"/>
    </location>
</feature>
<dbReference type="PRINTS" id="PR00344">
    <property type="entry name" value="BCTRLSENSOR"/>
</dbReference>
<dbReference type="Pfam" id="PF00072">
    <property type="entry name" value="Response_reg"/>
    <property type="match status" value="1"/>
</dbReference>
<comment type="caution">
    <text evidence="8">The sequence shown here is derived from an EMBL/GenBank/DDBJ whole genome shotgun (WGS) entry which is preliminary data.</text>
</comment>
<dbReference type="CDD" id="cd17546">
    <property type="entry name" value="REC_hyHK_CKI1_RcsC-like"/>
    <property type="match status" value="1"/>
</dbReference>
<dbReference type="EC" id="2.7.13.3" evidence="2"/>
<dbReference type="CDD" id="cd00082">
    <property type="entry name" value="HisKA"/>
    <property type="match status" value="1"/>
</dbReference>
<protein>
    <recommendedName>
        <fullName evidence="2">histidine kinase</fullName>
        <ecNumber evidence="2">2.7.13.3</ecNumber>
    </recommendedName>
</protein>
<dbReference type="Gene3D" id="3.40.50.2300">
    <property type="match status" value="2"/>
</dbReference>
<dbReference type="PANTHER" id="PTHR45339">
    <property type="entry name" value="HYBRID SIGNAL TRANSDUCTION HISTIDINE KINASE J"/>
    <property type="match status" value="1"/>
</dbReference>
<dbReference type="Pfam" id="PF02518">
    <property type="entry name" value="HATPase_c"/>
    <property type="match status" value="1"/>
</dbReference>
<keyword evidence="3 4" id="KW-0597">Phosphoprotein</keyword>
<dbReference type="InterPro" id="IPR001789">
    <property type="entry name" value="Sig_transdc_resp-reg_receiver"/>
</dbReference>
<evidence type="ECO:0000256" key="4">
    <source>
        <dbReference type="PROSITE-ProRule" id="PRU00169"/>
    </source>
</evidence>
<evidence type="ECO:0000256" key="3">
    <source>
        <dbReference type="ARBA" id="ARBA00022553"/>
    </source>
</evidence>
<dbReference type="PANTHER" id="PTHR45339:SF6">
    <property type="entry name" value="SENSORY HISTIDINE PROTEIN KINASE"/>
    <property type="match status" value="1"/>
</dbReference>
<accession>A0A2W5MHV2</accession>
<dbReference type="InterPro" id="IPR005467">
    <property type="entry name" value="His_kinase_dom"/>
</dbReference>
<comment type="catalytic activity">
    <reaction evidence="1">
        <text>ATP + protein L-histidine = ADP + protein N-phospho-L-histidine.</text>
        <dbReference type="EC" id="2.7.13.3"/>
    </reaction>
</comment>
<name>A0A2W5MHV2_ANCNO</name>
<evidence type="ECO:0000256" key="5">
    <source>
        <dbReference type="SAM" id="Coils"/>
    </source>
</evidence>
<sequence length="571" mass="58783">MAYLAAFCGLLACCAAGAVWIAVARTREAERLAMALEHARDRLFEAEDRAERLRSEGERALDEAETRAEAGARAKARFLASVTHEMRTPLSGVVGAVDLLLDGRLAPDQRTYARAILSSAEAMLALVDEILDLSRIEAEPQPPAETPFAPAAVVEEVAELLAPRARAKGLDLAVLVDPRAPEEIVGDPARVRQILLNLAGNAVKFTEAGGVGVRLACGERELRFVVEDTGPGFDPVETERLFQEFEQGDHGPAAGGAGLGLAISRRLASAMGGSLSGFAAPGQGATFTLTLPCRSAPAPTSAAPLLGRRIAVLSCAPFTGPWLAEGLRFLGAEAVAIDPRPASWRTLLAGPDTVVVDRDGGGEPSDLAAAARLAGASHVLLALHPADRGDLDRLSAQGFDGYLVKPARAGSLASRILDPRAADDGASEPAGDGSATAFPAAGGLKVLVAEDDPVSALIALAHLARLGHASVHVADGEAAADVFASEPFDVALIDLRMPRLDGCAAARRMRDAEAAAGRAPALILALTANAGEEDAAAAIAAGMDGLMAKPLDRRALEVALAPLTPAAVSAA</sequence>
<dbReference type="SUPFAM" id="SSF47384">
    <property type="entry name" value="Homodimeric domain of signal transducing histidine kinase"/>
    <property type="match status" value="1"/>
</dbReference>
<feature type="domain" description="Histidine kinase" evidence="6">
    <location>
        <begin position="81"/>
        <end position="295"/>
    </location>
</feature>
<dbReference type="GO" id="GO:0000155">
    <property type="term" value="F:phosphorelay sensor kinase activity"/>
    <property type="evidence" value="ECO:0007669"/>
    <property type="project" value="InterPro"/>
</dbReference>
<dbReference type="InterPro" id="IPR003661">
    <property type="entry name" value="HisK_dim/P_dom"/>
</dbReference>
<dbReference type="SMART" id="SM00448">
    <property type="entry name" value="REC"/>
    <property type="match status" value="1"/>
</dbReference>
<feature type="modified residue" description="4-aspartylphosphate" evidence="4">
    <location>
        <position position="494"/>
    </location>
</feature>
<evidence type="ECO:0000256" key="1">
    <source>
        <dbReference type="ARBA" id="ARBA00000085"/>
    </source>
</evidence>
<dbReference type="InterPro" id="IPR011006">
    <property type="entry name" value="CheY-like_superfamily"/>
</dbReference>
<evidence type="ECO:0000256" key="2">
    <source>
        <dbReference type="ARBA" id="ARBA00012438"/>
    </source>
</evidence>
<evidence type="ECO:0000259" key="7">
    <source>
        <dbReference type="PROSITE" id="PS50110"/>
    </source>
</evidence>
<dbReference type="Gene3D" id="3.30.565.10">
    <property type="entry name" value="Histidine kinase-like ATPase, C-terminal domain"/>
    <property type="match status" value="1"/>
</dbReference>
<dbReference type="EMBL" id="QFPN01000008">
    <property type="protein sequence ID" value="PZQ12980.1"/>
    <property type="molecule type" value="Genomic_DNA"/>
</dbReference>
<dbReference type="SUPFAM" id="SSF52172">
    <property type="entry name" value="CheY-like"/>
    <property type="match status" value="1"/>
</dbReference>
<dbReference type="SMART" id="SM00387">
    <property type="entry name" value="HATPase_c"/>
    <property type="match status" value="1"/>
</dbReference>
<dbReference type="AlphaFoldDB" id="A0A2W5MHV2"/>
<dbReference type="InterPro" id="IPR036097">
    <property type="entry name" value="HisK_dim/P_sf"/>
</dbReference>
<keyword evidence="8" id="KW-0808">Transferase</keyword>
<dbReference type="Gene3D" id="1.10.287.130">
    <property type="match status" value="1"/>
</dbReference>
<gene>
    <name evidence="8" type="ORF">DI565_15015</name>
</gene>
<proteinExistence type="predicted"/>
<dbReference type="SMART" id="SM00388">
    <property type="entry name" value="HisKA"/>
    <property type="match status" value="1"/>
</dbReference>
<organism evidence="8 9">
    <name type="scientific">Ancylobacter novellus</name>
    <name type="common">Thiobacillus novellus</name>
    <dbReference type="NCBI Taxonomy" id="921"/>
    <lineage>
        <taxon>Bacteria</taxon>
        <taxon>Pseudomonadati</taxon>
        <taxon>Pseudomonadota</taxon>
        <taxon>Alphaproteobacteria</taxon>
        <taxon>Hyphomicrobiales</taxon>
        <taxon>Xanthobacteraceae</taxon>
        <taxon>Ancylobacter</taxon>
    </lineage>
</organism>
<feature type="domain" description="Response regulatory" evidence="7">
    <location>
        <begin position="445"/>
        <end position="564"/>
    </location>
</feature>
<dbReference type="PROSITE" id="PS50110">
    <property type="entry name" value="RESPONSE_REGULATORY"/>
    <property type="match status" value="1"/>
</dbReference>
<dbReference type="Proteomes" id="UP000249577">
    <property type="component" value="Unassembled WGS sequence"/>
</dbReference>
<dbReference type="InterPro" id="IPR036890">
    <property type="entry name" value="HATPase_C_sf"/>
</dbReference>
<keyword evidence="5" id="KW-0175">Coiled coil</keyword>
<evidence type="ECO:0000313" key="9">
    <source>
        <dbReference type="Proteomes" id="UP000249577"/>
    </source>
</evidence>
<keyword evidence="8" id="KW-0418">Kinase</keyword>
<dbReference type="SUPFAM" id="SSF55874">
    <property type="entry name" value="ATPase domain of HSP90 chaperone/DNA topoisomerase II/histidine kinase"/>
    <property type="match status" value="1"/>
</dbReference>
<dbReference type="Pfam" id="PF00512">
    <property type="entry name" value="HisKA"/>
    <property type="match status" value="1"/>
</dbReference>
<dbReference type="InterPro" id="IPR004358">
    <property type="entry name" value="Sig_transdc_His_kin-like_C"/>
</dbReference>
<reference evidence="8 9" key="1">
    <citation type="submission" date="2017-08" db="EMBL/GenBank/DDBJ databases">
        <title>Infants hospitalized years apart are colonized by the same room-sourced microbial strains.</title>
        <authorList>
            <person name="Brooks B."/>
            <person name="Olm M.R."/>
            <person name="Firek B.A."/>
            <person name="Baker R."/>
            <person name="Thomas B.C."/>
            <person name="Morowitz M.J."/>
            <person name="Banfield J.F."/>
        </authorList>
    </citation>
    <scope>NUCLEOTIDE SEQUENCE [LARGE SCALE GENOMIC DNA]</scope>
    <source>
        <strain evidence="8">S2_005_003_R2_43</strain>
    </source>
</reference>